<proteinExistence type="predicted"/>
<reference evidence="3 4" key="1">
    <citation type="submission" date="2023-12" db="EMBL/GenBank/DDBJ databases">
        <title>Gut-associated functions are favored during microbiome assembly across C. elegans life.</title>
        <authorList>
            <person name="Zimmermann J."/>
        </authorList>
    </citation>
    <scope>NUCLEOTIDE SEQUENCE [LARGE SCALE GENOMIC DNA]</scope>
    <source>
        <strain evidence="3 4">BIGb0393</strain>
    </source>
</reference>
<evidence type="ECO:0000259" key="1">
    <source>
        <dbReference type="Pfam" id="PF01548"/>
    </source>
</evidence>
<feature type="domain" description="Transposase IS116/IS110/IS902 C-terminal" evidence="2">
    <location>
        <begin position="193"/>
        <end position="275"/>
    </location>
</feature>
<sequence>MEHGIVVGIDVAMLKFDAAVWLGETKYKTKVFANTPKGFELFIAWLQPYQGAHLCMEATGSYYFALATFLYGSGWTVSVVNPFQIHSFGKSEIIRNKTDQVDARLIARFCASHKPQPWQPAPLNERQLLALVRRLEGLREMRQIELNRLGVADNVVKPSIFEIIEALTQQISETEKKIKKHIDADPVLRQRKALLTSIPGIGDILSASLIGYLGDMSQFGNSGKVVAYAGLNPYQKESGKWQGQSHISKRGCANLRKALYMPALTAMTFNPVVKSLRDRMRARGQKGKVVVCAAMRKLLQIAYGVLKSGQPFDEKVPLAKT</sequence>
<dbReference type="InterPro" id="IPR002525">
    <property type="entry name" value="Transp_IS110-like_N"/>
</dbReference>
<dbReference type="PANTHER" id="PTHR33055">
    <property type="entry name" value="TRANSPOSASE FOR INSERTION SEQUENCE ELEMENT IS1111A"/>
    <property type="match status" value="1"/>
</dbReference>
<accession>A0ABU8PMJ8</accession>
<dbReference type="Pfam" id="PF02371">
    <property type="entry name" value="Transposase_20"/>
    <property type="match status" value="1"/>
</dbReference>
<dbReference type="Proteomes" id="UP001362100">
    <property type="component" value="Unassembled WGS sequence"/>
</dbReference>
<gene>
    <name evidence="3" type="ORF">WH298_01840</name>
</gene>
<protein>
    <submittedName>
        <fullName evidence="3">Transposase</fullName>
    </submittedName>
</protein>
<dbReference type="InterPro" id="IPR003346">
    <property type="entry name" value="Transposase_20"/>
</dbReference>
<dbReference type="InterPro" id="IPR047650">
    <property type="entry name" value="Transpos_IS110"/>
</dbReference>
<keyword evidence="4" id="KW-1185">Reference proteome</keyword>
<dbReference type="RefSeq" id="WP_180822057.1">
    <property type="nucleotide sequence ID" value="NZ_JACAWY010000001.1"/>
</dbReference>
<dbReference type="PANTHER" id="PTHR33055:SF3">
    <property type="entry name" value="PUTATIVE TRANSPOSASE FOR IS117-RELATED"/>
    <property type="match status" value="1"/>
</dbReference>
<organism evidence="3 4">
    <name type="scientific">Pantoea nemavictus</name>
    <dbReference type="NCBI Taxonomy" id="2726955"/>
    <lineage>
        <taxon>Bacteria</taxon>
        <taxon>Pseudomonadati</taxon>
        <taxon>Pseudomonadota</taxon>
        <taxon>Gammaproteobacteria</taxon>
        <taxon>Enterobacterales</taxon>
        <taxon>Erwiniaceae</taxon>
        <taxon>Pantoea</taxon>
    </lineage>
</organism>
<dbReference type="EMBL" id="JBBGZW010000001">
    <property type="protein sequence ID" value="MEJ5043968.1"/>
    <property type="molecule type" value="Genomic_DNA"/>
</dbReference>
<evidence type="ECO:0000313" key="4">
    <source>
        <dbReference type="Proteomes" id="UP001362100"/>
    </source>
</evidence>
<evidence type="ECO:0000259" key="2">
    <source>
        <dbReference type="Pfam" id="PF02371"/>
    </source>
</evidence>
<comment type="caution">
    <text evidence="3">The sequence shown here is derived from an EMBL/GenBank/DDBJ whole genome shotgun (WGS) entry which is preliminary data.</text>
</comment>
<name>A0ABU8PMJ8_9GAMM</name>
<evidence type="ECO:0000313" key="3">
    <source>
        <dbReference type="EMBL" id="MEJ5043968.1"/>
    </source>
</evidence>
<dbReference type="Pfam" id="PF01548">
    <property type="entry name" value="DEDD_Tnp_IS110"/>
    <property type="match status" value="1"/>
</dbReference>
<feature type="domain" description="Transposase IS110-like N-terminal" evidence="1">
    <location>
        <begin position="7"/>
        <end position="149"/>
    </location>
</feature>